<evidence type="ECO:0000256" key="13">
    <source>
        <dbReference type="RuleBase" id="RU000617"/>
    </source>
</evidence>
<dbReference type="GO" id="GO:0003910">
    <property type="term" value="F:DNA ligase (ATP) activity"/>
    <property type="evidence" value="ECO:0007669"/>
    <property type="project" value="UniProtKB-EC"/>
</dbReference>
<feature type="region of interest" description="Disordered" evidence="15">
    <location>
        <begin position="399"/>
        <end position="429"/>
    </location>
</feature>
<dbReference type="GO" id="GO:0005524">
    <property type="term" value="F:ATP binding"/>
    <property type="evidence" value="ECO:0007669"/>
    <property type="project" value="UniProtKB-KW"/>
</dbReference>
<evidence type="ECO:0000256" key="8">
    <source>
        <dbReference type="ARBA" id="ARBA00022840"/>
    </source>
</evidence>
<keyword evidence="11" id="KW-0539">Nucleus</keyword>
<evidence type="ECO:0000256" key="2">
    <source>
        <dbReference type="ARBA" id="ARBA00007572"/>
    </source>
</evidence>
<dbReference type="FunFam" id="3.30.470.30:FF:000002">
    <property type="entry name" value="DNA ligase"/>
    <property type="match status" value="1"/>
</dbReference>
<sequence>MSEDKYREEEDKTQLLIRTAHCEMPNLAKIVNCLITDGADALPEKCHMLPGIPVEPMLANPTKGVSEILTRFEDLEFTSEYKYDGERAQVHLMDNGTMRIYSRNLENNTSKYPDVIDKIRQCFSPEVKNFIIDAEAVAYDIEAKRILPFQVLSTRKRKNVENGDEVKVQVQLFAFDLLYLNDKPYVTKPFHTRRAALHKHFTPQEGSLAFATSMDANSVDEIQAFLDKSIEDSCEGLMIKTLYQDATYEIANRSKKWLKLKKDYIEDGGLGDSFDLVVIGAWYGQGKRTGWYAAYLLACYNEDEEEYQAICKVGTGMTNEFLKDSNEFFAKHLSESGKKAYYRTTESSKPDVWFEPVQVWEIKAADLSISPAYLAGVGEVHPTKGISLRFPRVLRIRDDKKPDEATSSSRIAEMYSAQPLVQQNGPPRR</sequence>
<accession>A0A0L0G692</accession>
<dbReference type="FunFam" id="2.40.50.140:FF:000062">
    <property type="entry name" value="DNA ligase"/>
    <property type="match status" value="1"/>
</dbReference>
<dbReference type="CDD" id="cd07900">
    <property type="entry name" value="Adenylation_DNA_ligase_I_Euk"/>
    <property type="match status" value="1"/>
</dbReference>
<dbReference type="InterPro" id="IPR016059">
    <property type="entry name" value="DNA_ligase_ATP-dep_CS"/>
</dbReference>
<evidence type="ECO:0000256" key="14">
    <source>
        <dbReference type="RuleBase" id="RU004196"/>
    </source>
</evidence>
<dbReference type="PROSITE" id="PS00333">
    <property type="entry name" value="DNA_LIGASE_A2"/>
    <property type="match status" value="1"/>
</dbReference>
<dbReference type="GO" id="GO:0003677">
    <property type="term" value="F:DNA binding"/>
    <property type="evidence" value="ECO:0007669"/>
    <property type="project" value="InterPro"/>
</dbReference>
<dbReference type="Gene3D" id="3.30.1490.70">
    <property type="match status" value="1"/>
</dbReference>
<evidence type="ECO:0000256" key="1">
    <source>
        <dbReference type="ARBA" id="ARBA00004123"/>
    </source>
</evidence>
<evidence type="ECO:0000313" key="17">
    <source>
        <dbReference type="EMBL" id="KNC83728.1"/>
    </source>
</evidence>
<evidence type="ECO:0000256" key="6">
    <source>
        <dbReference type="ARBA" id="ARBA00022741"/>
    </source>
</evidence>
<keyword evidence="8 13" id="KW-0067">ATP-binding</keyword>
<organism evidence="17 18">
    <name type="scientific">Sphaeroforma arctica JP610</name>
    <dbReference type="NCBI Taxonomy" id="667725"/>
    <lineage>
        <taxon>Eukaryota</taxon>
        <taxon>Ichthyosporea</taxon>
        <taxon>Ichthyophonida</taxon>
        <taxon>Sphaeroforma</taxon>
    </lineage>
</organism>
<dbReference type="GO" id="GO:0006281">
    <property type="term" value="P:DNA repair"/>
    <property type="evidence" value="ECO:0007669"/>
    <property type="project" value="UniProtKB-KW"/>
</dbReference>
<evidence type="ECO:0000256" key="12">
    <source>
        <dbReference type="ARBA" id="ARBA00023306"/>
    </source>
</evidence>
<keyword evidence="4" id="KW-0132">Cell division</keyword>
<keyword evidence="3 13" id="KW-0436">Ligase</keyword>
<keyword evidence="18" id="KW-1185">Reference proteome</keyword>
<dbReference type="InterPro" id="IPR012310">
    <property type="entry name" value="DNA_ligase_ATP-dep_cent"/>
</dbReference>
<dbReference type="Gene3D" id="3.30.470.30">
    <property type="entry name" value="DNA ligase/mRNA capping enzyme"/>
    <property type="match status" value="1"/>
</dbReference>
<keyword evidence="7 13" id="KW-0227">DNA damage</keyword>
<dbReference type="GO" id="GO:0005739">
    <property type="term" value="C:mitochondrion"/>
    <property type="evidence" value="ECO:0007669"/>
    <property type="project" value="TreeGrafter"/>
</dbReference>
<evidence type="ECO:0000259" key="16">
    <source>
        <dbReference type="PROSITE" id="PS50160"/>
    </source>
</evidence>
<evidence type="ECO:0000256" key="4">
    <source>
        <dbReference type="ARBA" id="ARBA00022618"/>
    </source>
</evidence>
<dbReference type="PROSITE" id="PS50160">
    <property type="entry name" value="DNA_LIGASE_A3"/>
    <property type="match status" value="1"/>
</dbReference>
<keyword evidence="9 13" id="KW-0233">DNA recombination</keyword>
<dbReference type="GO" id="GO:0051301">
    <property type="term" value="P:cell division"/>
    <property type="evidence" value="ECO:0007669"/>
    <property type="project" value="UniProtKB-KW"/>
</dbReference>
<dbReference type="Proteomes" id="UP000054560">
    <property type="component" value="Unassembled WGS sequence"/>
</dbReference>
<dbReference type="InterPro" id="IPR036599">
    <property type="entry name" value="DNA_ligase_N_sf"/>
</dbReference>
<dbReference type="EC" id="6.5.1.1" evidence="13"/>
<keyword evidence="6 13" id="KW-0547">Nucleotide-binding</keyword>
<dbReference type="GO" id="GO:0006310">
    <property type="term" value="P:DNA recombination"/>
    <property type="evidence" value="ECO:0007669"/>
    <property type="project" value="UniProtKB-KW"/>
</dbReference>
<dbReference type="Gene3D" id="1.10.3260.10">
    <property type="entry name" value="DNA ligase, ATP-dependent, N-terminal domain"/>
    <property type="match status" value="1"/>
</dbReference>
<reference evidence="17 18" key="1">
    <citation type="submission" date="2011-02" db="EMBL/GenBank/DDBJ databases">
        <title>The Genome Sequence of Sphaeroforma arctica JP610.</title>
        <authorList>
            <consortium name="The Broad Institute Genome Sequencing Platform"/>
            <person name="Russ C."/>
            <person name="Cuomo C."/>
            <person name="Young S.K."/>
            <person name="Zeng Q."/>
            <person name="Gargeya S."/>
            <person name="Alvarado L."/>
            <person name="Berlin A."/>
            <person name="Chapman S.B."/>
            <person name="Chen Z."/>
            <person name="Freedman E."/>
            <person name="Gellesch M."/>
            <person name="Goldberg J."/>
            <person name="Griggs A."/>
            <person name="Gujja S."/>
            <person name="Heilman E."/>
            <person name="Heiman D."/>
            <person name="Howarth C."/>
            <person name="Mehta T."/>
            <person name="Neiman D."/>
            <person name="Pearson M."/>
            <person name="Roberts A."/>
            <person name="Saif S."/>
            <person name="Shea T."/>
            <person name="Shenoy N."/>
            <person name="Sisk P."/>
            <person name="Stolte C."/>
            <person name="Sykes S."/>
            <person name="White J."/>
            <person name="Yandava C."/>
            <person name="Burger G."/>
            <person name="Gray M.W."/>
            <person name="Holland P.W.H."/>
            <person name="King N."/>
            <person name="Lang F.B.F."/>
            <person name="Roger A.J."/>
            <person name="Ruiz-Trillo I."/>
            <person name="Haas B."/>
            <person name="Nusbaum C."/>
            <person name="Birren B."/>
        </authorList>
    </citation>
    <scope>NUCLEOTIDE SEQUENCE [LARGE SCALE GENOMIC DNA]</scope>
    <source>
        <strain evidence="17 18">JP610</strain>
    </source>
</reference>
<name>A0A0L0G692_9EUKA</name>
<proteinExistence type="inferred from homology"/>
<gene>
    <name evidence="17" type="ORF">SARC_04033</name>
</gene>
<dbReference type="InterPro" id="IPR012340">
    <property type="entry name" value="NA-bd_OB-fold"/>
</dbReference>
<dbReference type="Gene3D" id="2.40.50.140">
    <property type="entry name" value="Nucleic acid-binding proteins"/>
    <property type="match status" value="1"/>
</dbReference>
<protein>
    <recommendedName>
        <fullName evidence="13">DNA ligase</fullName>
        <ecNumber evidence="13">6.5.1.1</ecNumber>
    </recommendedName>
</protein>
<feature type="domain" description="ATP-dependent DNA ligase family profile" evidence="16">
    <location>
        <begin position="163"/>
        <end position="301"/>
    </location>
</feature>
<dbReference type="PROSITE" id="PS00697">
    <property type="entry name" value="DNA_LIGASE_A1"/>
    <property type="match status" value="1"/>
</dbReference>
<dbReference type="eggNOG" id="KOG0967">
    <property type="taxonomic scope" value="Eukaryota"/>
</dbReference>
<evidence type="ECO:0000256" key="3">
    <source>
        <dbReference type="ARBA" id="ARBA00022598"/>
    </source>
</evidence>
<comment type="subcellular location">
    <subcellularLocation>
        <location evidence="1">Nucleus</location>
    </subcellularLocation>
</comment>
<dbReference type="GO" id="GO:0006273">
    <property type="term" value="P:lagging strand elongation"/>
    <property type="evidence" value="ECO:0007669"/>
    <property type="project" value="TreeGrafter"/>
</dbReference>
<dbReference type="InterPro" id="IPR012309">
    <property type="entry name" value="DNA_ligase_ATP-dep_C"/>
</dbReference>
<evidence type="ECO:0000256" key="5">
    <source>
        <dbReference type="ARBA" id="ARBA00022705"/>
    </source>
</evidence>
<dbReference type="PANTHER" id="PTHR45674">
    <property type="entry name" value="DNA LIGASE 1/3 FAMILY MEMBER"/>
    <property type="match status" value="1"/>
</dbReference>
<dbReference type="PANTHER" id="PTHR45674:SF4">
    <property type="entry name" value="DNA LIGASE 1"/>
    <property type="match status" value="1"/>
</dbReference>
<dbReference type="OrthoDB" id="206088at2759"/>
<dbReference type="AlphaFoldDB" id="A0A0L0G692"/>
<keyword evidence="12" id="KW-0131">Cell cycle</keyword>
<dbReference type="RefSeq" id="XP_014157630.1">
    <property type="nucleotide sequence ID" value="XM_014302155.1"/>
</dbReference>
<keyword evidence="5" id="KW-0235">DNA replication</keyword>
<evidence type="ECO:0000256" key="10">
    <source>
        <dbReference type="ARBA" id="ARBA00023204"/>
    </source>
</evidence>
<feature type="compositionally biased region" description="Polar residues" evidence="15">
    <location>
        <begin position="419"/>
        <end position="429"/>
    </location>
</feature>
<evidence type="ECO:0000256" key="11">
    <source>
        <dbReference type="ARBA" id="ARBA00023242"/>
    </source>
</evidence>
<evidence type="ECO:0000256" key="7">
    <source>
        <dbReference type="ARBA" id="ARBA00022763"/>
    </source>
</evidence>
<dbReference type="STRING" id="667725.A0A0L0G692"/>
<comment type="similarity">
    <text evidence="2 14">Belongs to the ATP-dependent DNA ligase family.</text>
</comment>
<keyword evidence="10 13" id="KW-0234">DNA repair</keyword>
<dbReference type="GO" id="GO:0071897">
    <property type="term" value="P:DNA biosynthetic process"/>
    <property type="evidence" value="ECO:0007669"/>
    <property type="project" value="InterPro"/>
</dbReference>
<dbReference type="GO" id="GO:0005634">
    <property type="term" value="C:nucleus"/>
    <property type="evidence" value="ECO:0007669"/>
    <property type="project" value="UniProtKB-SubCell"/>
</dbReference>
<dbReference type="InterPro" id="IPR050191">
    <property type="entry name" value="ATP-dep_DNA_ligase"/>
</dbReference>
<dbReference type="GeneID" id="25904537"/>
<dbReference type="InterPro" id="IPR000977">
    <property type="entry name" value="DNA_ligase_ATP-dep"/>
</dbReference>
<dbReference type="Pfam" id="PF01068">
    <property type="entry name" value="DNA_ligase_A_M"/>
    <property type="match status" value="1"/>
</dbReference>
<comment type="catalytic activity">
    <reaction evidence="13">
        <text>ATP + (deoxyribonucleotide)n-3'-hydroxyl + 5'-phospho-(deoxyribonucleotide)m = (deoxyribonucleotide)n+m + AMP + diphosphate.</text>
        <dbReference type="EC" id="6.5.1.1"/>
    </reaction>
</comment>
<dbReference type="SUPFAM" id="SSF50249">
    <property type="entry name" value="Nucleic acid-binding proteins"/>
    <property type="match status" value="1"/>
</dbReference>
<dbReference type="SUPFAM" id="SSF56091">
    <property type="entry name" value="DNA ligase/mRNA capping enzyme, catalytic domain"/>
    <property type="match status" value="1"/>
</dbReference>
<dbReference type="NCBIfam" id="TIGR00574">
    <property type="entry name" value="dnl1"/>
    <property type="match status" value="1"/>
</dbReference>
<evidence type="ECO:0000256" key="15">
    <source>
        <dbReference type="SAM" id="MobiDB-lite"/>
    </source>
</evidence>
<dbReference type="CDD" id="cd07969">
    <property type="entry name" value="OBF_DNA_ligase_I"/>
    <property type="match status" value="1"/>
</dbReference>
<dbReference type="Pfam" id="PF04679">
    <property type="entry name" value="DNA_ligase_A_C"/>
    <property type="match status" value="1"/>
</dbReference>
<evidence type="ECO:0000313" key="18">
    <source>
        <dbReference type="Proteomes" id="UP000054560"/>
    </source>
</evidence>
<evidence type="ECO:0000256" key="9">
    <source>
        <dbReference type="ARBA" id="ARBA00023172"/>
    </source>
</evidence>
<dbReference type="EMBL" id="KQ241813">
    <property type="protein sequence ID" value="KNC83728.1"/>
    <property type="molecule type" value="Genomic_DNA"/>
</dbReference>